<dbReference type="SUPFAM" id="SSF53335">
    <property type="entry name" value="S-adenosyl-L-methionine-dependent methyltransferases"/>
    <property type="match status" value="1"/>
</dbReference>
<keyword evidence="2" id="KW-0819">tRNA processing</keyword>
<dbReference type="NCBIfam" id="NF011650">
    <property type="entry name" value="PRK15068.1"/>
    <property type="match status" value="1"/>
</dbReference>
<dbReference type="InterPro" id="IPR010017">
    <property type="entry name" value="CmoB"/>
</dbReference>
<evidence type="ECO:0000256" key="2">
    <source>
        <dbReference type="ARBA" id="ARBA00022694"/>
    </source>
</evidence>
<dbReference type="AlphaFoldDB" id="A0A1W1CM36"/>
<dbReference type="GO" id="GO:0016765">
    <property type="term" value="F:transferase activity, transferring alkyl or aryl (other than methyl) groups"/>
    <property type="evidence" value="ECO:0007669"/>
    <property type="project" value="InterPro"/>
</dbReference>
<dbReference type="Gene3D" id="3.40.50.150">
    <property type="entry name" value="Vaccinia Virus protein VP39"/>
    <property type="match status" value="1"/>
</dbReference>
<dbReference type="HAMAP" id="MF_01590">
    <property type="entry name" value="tRNA_carboxymethyltr_CmoB"/>
    <property type="match status" value="1"/>
</dbReference>
<dbReference type="InterPro" id="IPR027555">
    <property type="entry name" value="Mo5U34_MeTrfas-like"/>
</dbReference>
<reference evidence="3" key="1">
    <citation type="submission" date="2016-10" db="EMBL/GenBank/DDBJ databases">
        <authorList>
            <person name="de Groot N.N."/>
        </authorList>
    </citation>
    <scope>NUCLEOTIDE SEQUENCE</scope>
</reference>
<keyword evidence="1" id="KW-0808">Transferase</keyword>
<dbReference type="InterPro" id="IPR029063">
    <property type="entry name" value="SAM-dependent_MTases_sf"/>
</dbReference>
<protein>
    <submittedName>
        <fullName evidence="3">tRNA (5-methoxyuridine) 34 synthase</fullName>
    </submittedName>
</protein>
<dbReference type="GO" id="GO:0002098">
    <property type="term" value="P:tRNA wobble uridine modification"/>
    <property type="evidence" value="ECO:0007669"/>
    <property type="project" value="InterPro"/>
</dbReference>
<accession>A0A1W1CM36</accession>
<dbReference type="NCBIfam" id="TIGR00452">
    <property type="entry name" value="tRNA 5-methoxyuridine(34)/uridine 5-oxyacetic acid(34) synthase CmoB"/>
    <property type="match status" value="1"/>
</dbReference>
<sequence length="307" mass="36126">MQKINLDLLRQERLKCLEWKNIKSFWEAILALPTPRTIEIKLSDTIEIITTGLTREDEEFIYNTAKLISPWRKGPFRVSETFINSEWKSNLKYNLLRPHFDLKDKIVGDIGCNNGYYLFKMMEDKPRRLVGFDPSAITYCQFKFLEHFIQSGIRYELLGVEHVEFYEHKFDVLFCLGVLYHRADPIGMLKSLFKGLNKGGELILDTFMIDGDEDICLTPRDRYSKLRNIYFIPTVSALKNWCYRAGFDEIEVLDIVKTKSSEQRKTEWINTQSLDDFLDKNDQNKTVEGYPAPKRVYIKAKKLKKTD</sequence>
<dbReference type="EMBL" id="FPHN01000214">
    <property type="protein sequence ID" value="SFV66824.1"/>
    <property type="molecule type" value="Genomic_DNA"/>
</dbReference>
<dbReference type="PANTHER" id="PTHR43861">
    <property type="entry name" value="TRANS-ACONITATE 2-METHYLTRANSFERASE-RELATED"/>
    <property type="match status" value="1"/>
</dbReference>
<evidence type="ECO:0000313" key="3">
    <source>
        <dbReference type="EMBL" id="SFV66824.1"/>
    </source>
</evidence>
<dbReference type="Pfam" id="PF08003">
    <property type="entry name" value="Methyltransf_9"/>
    <property type="match status" value="1"/>
</dbReference>
<dbReference type="CDD" id="cd02440">
    <property type="entry name" value="AdoMet_MTases"/>
    <property type="match status" value="1"/>
</dbReference>
<name>A0A1W1CM36_9ZZZZ</name>
<evidence type="ECO:0000256" key="1">
    <source>
        <dbReference type="ARBA" id="ARBA00022679"/>
    </source>
</evidence>
<organism evidence="3">
    <name type="scientific">hydrothermal vent metagenome</name>
    <dbReference type="NCBI Taxonomy" id="652676"/>
    <lineage>
        <taxon>unclassified sequences</taxon>
        <taxon>metagenomes</taxon>
        <taxon>ecological metagenomes</taxon>
    </lineage>
</organism>
<proteinExistence type="inferred from homology"/>
<gene>
    <name evidence="3" type="ORF">MNB_SV-14-1897</name>
</gene>